<dbReference type="NCBIfam" id="TIGR02532">
    <property type="entry name" value="IV_pilin_GFxxxE"/>
    <property type="match status" value="1"/>
</dbReference>
<gene>
    <name evidence="1" type="ORF">H5P28_13270</name>
</gene>
<proteinExistence type="predicted"/>
<dbReference type="InterPro" id="IPR012902">
    <property type="entry name" value="N_methyl_site"/>
</dbReference>
<dbReference type="RefSeq" id="WP_185676189.1">
    <property type="nucleotide sequence ID" value="NZ_JACHVB010000035.1"/>
</dbReference>
<dbReference type="Pfam" id="PF07963">
    <property type="entry name" value="N_methyl"/>
    <property type="match status" value="1"/>
</dbReference>
<protein>
    <submittedName>
        <fullName evidence="1">Prepilin-type N-terminal cleavage/methylation domain-containing protein</fullName>
    </submittedName>
</protein>
<dbReference type="SUPFAM" id="SSF54523">
    <property type="entry name" value="Pili subunits"/>
    <property type="match status" value="1"/>
</dbReference>
<sequence>MRRGFTLLELLVGLSIVTILGTVVFAVSADVRENAQTIGCTARLRALSQAVLAYSVDHQGYFPRSGHSGSSWAAAVAPYLGERELANPLDYRGLAAFSCPVQEADGTSETTWGYGLNVFFELSSQMRYTPAGLPILGSRDTYTGAPATWNRPSDVPHPERTILLAENPHAVADHFMAHQWRVQGAVYSAVAHDRHGGRANYAFVDGRVQTMKAGDTFDPATDTNLWNPSLAR</sequence>
<dbReference type="NCBIfam" id="TIGR04294">
    <property type="entry name" value="pre_pil_HX9DG"/>
    <property type="match status" value="1"/>
</dbReference>
<dbReference type="Proteomes" id="UP000546464">
    <property type="component" value="Unassembled WGS sequence"/>
</dbReference>
<organism evidence="1 2">
    <name type="scientific">Ruficoccus amylovorans</name>
    <dbReference type="NCBI Taxonomy" id="1804625"/>
    <lineage>
        <taxon>Bacteria</taxon>
        <taxon>Pseudomonadati</taxon>
        <taxon>Verrucomicrobiota</taxon>
        <taxon>Opitutia</taxon>
        <taxon>Puniceicoccales</taxon>
        <taxon>Cerasicoccaceae</taxon>
        <taxon>Ruficoccus</taxon>
    </lineage>
</organism>
<dbReference type="AlphaFoldDB" id="A0A842HFQ2"/>
<name>A0A842HFQ2_9BACT</name>
<dbReference type="Gene3D" id="3.30.700.10">
    <property type="entry name" value="Glycoprotein, Type 4 Pilin"/>
    <property type="match status" value="1"/>
</dbReference>
<reference evidence="1 2" key="1">
    <citation type="submission" date="2020-07" db="EMBL/GenBank/DDBJ databases">
        <authorList>
            <person name="Feng X."/>
        </authorList>
    </citation>
    <scope>NUCLEOTIDE SEQUENCE [LARGE SCALE GENOMIC DNA]</scope>
    <source>
        <strain evidence="1 2">JCM31066</strain>
    </source>
</reference>
<accession>A0A842HFQ2</accession>
<dbReference type="InterPro" id="IPR027558">
    <property type="entry name" value="Pre_pil_HX9DG_C"/>
</dbReference>
<dbReference type="InterPro" id="IPR045584">
    <property type="entry name" value="Pilin-like"/>
</dbReference>
<dbReference type="PANTHER" id="PTHR30093">
    <property type="entry name" value="GENERAL SECRETION PATHWAY PROTEIN G"/>
    <property type="match status" value="1"/>
</dbReference>
<dbReference type="EMBL" id="JACHVB010000035">
    <property type="protein sequence ID" value="MBC2595232.1"/>
    <property type="molecule type" value="Genomic_DNA"/>
</dbReference>
<evidence type="ECO:0000313" key="2">
    <source>
        <dbReference type="Proteomes" id="UP000546464"/>
    </source>
</evidence>
<evidence type="ECO:0000313" key="1">
    <source>
        <dbReference type="EMBL" id="MBC2595232.1"/>
    </source>
</evidence>
<comment type="caution">
    <text evidence="1">The sequence shown here is derived from an EMBL/GenBank/DDBJ whole genome shotgun (WGS) entry which is preliminary data.</text>
</comment>
<dbReference type="PROSITE" id="PS00409">
    <property type="entry name" value="PROKAR_NTER_METHYL"/>
    <property type="match status" value="1"/>
</dbReference>
<keyword evidence="2" id="KW-1185">Reference proteome</keyword>